<feature type="signal peptide" evidence="4">
    <location>
        <begin position="1"/>
        <end position="18"/>
    </location>
</feature>
<feature type="region of interest" description="Disordered" evidence="3">
    <location>
        <begin position="43"/>
        <end position="64"/>
    </location>
</feature>
<reference evidence="5 6" key="1">
    <citation type="submission" date="2018-04" db="EMBL/GenBank/DDBJ databases">
        <authorList>
            <person name="Zhang X."/>
            <person name="Yuan J."/>
            <person name="Li F."/>
            <person name="Xiang J."/>
        </authorList>
    </citation>
    <scope>NUCLEOTIDE SEQUENCE [LARGE SCALE GENOMIC DNA]</scope>
    <source>
        <tissue evidence="5">Muscle</tissue>
    </source>
</reference>
<keyword evidence="6" id="KW-1185">Reference proteome</keyword>
<evidence type="ECO:0000313" key="6">
    <source>
        <dbReference type="Proteomes" id="UP000283509"/>
    </source>
</evidence>
<feature type="chain" id="PRO_5019458959" evidence="4">
    <location>
        <begin position="19"/>
        <end position="207"/>
    </location>
</feature>
<dbReference type="InterPro" id="IPR000618">
    <property type="entry name" value="Insect_cuticle"/>
</dbReference>
<dbReference type="InterPro" id="IPR050468">
    <property type="entry name" value="Cuticle_Struct_Prot"/>
</dbReference>
<dbReference type="GO" id="GO:0062129">
    <property type="term" value="C:chitin-based extracellular matrix"/>
    <property type="evidence" value="ECO:0007669"/>
    <property type="project" value="TreeGrafter"/>
</dbReference>
<comment type="caution">
    <text evidence="5">The sequence shown here is derived from an EMBL/GenBank/DDBJ whole genome shotgun (WGS) entry which is preliminary data.</text>
</comment>
<evidence type="ECO:0000313" key="5">
    <source>
        <dbReference type="EMBL" id="ROT68686.1"/>
    </source>
</evidence>
<dbReference type="PANTHER" id="PTHR10380">
    <property type="entry name" value="CUTICLE PROTEIN"/>
    <property type="match status" value="1"/>
</dbReference>
<name>A0A423SWM5_PENVA</name>
<keyword evidence="1 2" id="KW-0193">Cuticle</keyword>
<evidence type="ECO:0000256" key="4">
    <source>
        <dbReference type="SAM" id="SignalP"/>
    </source>
</evidence>
<gene>
    <name evidence="5" type="ORF">C7M84_013168</name>
</gene>
<proteinExistence type="predicted"/>
<protein>
    <submittedName>
        <fullName evidence="5">Uncharacterized protein</fullName>
    </submittedName>
</protein>
<keyword evidence="4" id="KW-0732">Signal</keyword>
<organism evidence="5 6">
    <name type="scientific">Penaeus vannamei</name>
    <name type="common">Whiteleg shrimp</name>
    <name type="synonym">Litopenaeus vannamei</name>
    <dbReference type="NCBI Taxonomy" id="6689"/>
    <lineage>
        <taxon>Eukaryota</taxon>
        <taxon>Metazoa</taxon>
        <taxon>Ecdysozoa</taxon>
        <taxon>Arthropoda</taxon>
        <taxon>Crustacea</taxon>
        <taxon>Multicrustacea</taxon>
        <taxon>Malacostraca</taxon>
        <taxon>Eumalacostraca</taxon>
        <taxon>Eucarida</taxon>
        <taxon>Decapoda</taxon>
        <taxon>Dendrobranchiata</taxon>
        <taxon>Penaeoidea</taxon>
        <taxon>Penaeidae</taxon>
        <taxon>Penaeus</taxon>
    </lineage>
</organism>
<sequence>MKTWILLCLLGLTSVALASPAKLPAAQPDDSFEDEPKRPYSFSWEASRHYHGAPDREHQEERGEDGITRGVFRYVDPRQKVQEVVYYSDDNGFHVDASNLPQDTQAVQDARFRFAENFERIRQQHAQIAAERGVEEYPAEEPETYEQVDIRDFINNVQLIPHTPRESAAVLNHRSRFAENFERIRQEHSQLAAQLEAQRAEQPQEYQ</sequence>
<dbReference type="GO" id="GO:0008010">
    <property type="term" value="F:structural constituent of chitin-based larval cuticle"/>
    <property type="evidence" value="ECO:0007669"/>
    <property type="project" value="TreeGrafter"/>
</dbReference>
<dbReference type="PROSITE" id="PS51155">
    <property type="entry name" value="CHIT_BIND_RR_2"/>
    <property type="match status" value="1"/>
</dbReference>
<dbReference type="AlphaFoldDB" id="A0A423SWM5"/>
<reference evidence="5 6" key="2">
    <citation type="submission" date="2019-01" db="EMBL/GenBank/DDBJ databases">
        <title>The decoding of complex shrimp genome reveals the adaptation for benthos swimmer, frequently molting mechanism and breeding impact on genome.</title>
        <authorList>
            <person name="Sun Y."/>
            <person name="Gao Y."/>
            <person name="Yu Y."/>
        </authorList>
    </citation>
    <scope>NUCLEOTIDE SEQUENCE [LARGE SCALE GENOMIC DNA]</scope>
    <source>
        <tissue evidence="5">Muscle</tissue>
    </source>
</reference>
<evidence type="ECO:0000256" key="3">
    <source>
        <dbReference type="SAM" id="MobiDB-lite"/>
    </source>
</evidence>
<accession>A0A423SWM5</accession>
<evidence type="ECO:0000256" key="1">
    <source>
        <dbReference type="ARBA" id="ARBA00022460"/>
    </source>
</evidence>
<dbReference type="OrthoDB" id="6358661at2759"/>
<dbReference type="Proteomes" id="UP000283509">
    <property type="component" value="Unassembled WGS sequence"/>
</dbReference>
<dbReference type="EMBL" id="QCYY01002646">
    <property type="protein sequence ID" value="ROT68686.1"/>
    <property type="molecule type" value="Genomic_DNA"/>
</dbReference>
<feature type="compositionally biased region" description="Basic and acidic residues" evidence="3">
    <location>
        <begin position="46"/>
        <end position="64"/>
    </location>
</feature>
<dbReference type="Pfam" id="PF00379">
    <property type="entry name" value="Chitin_bind_4"/>
    <property type="match status" value="1"/>
</dbReference>
<dbReference type="PANTHER" id="PTHR10380:SF173">
    <property type="entry name" value="CUTICULAR PROTEIN 47EF, ISOFORM C-RELATED"/>
    <property type="match status" value="1"/>
</dbReference>
<evidence type="ECO:0000256" key="2">
    <source>
        <dbReference type="PROSITE-ProRule" id="PRU00497"/>
    </source>
</evidence>